<dbReference type="Proteomes" id="UP000633731">
    <property type="component" value="Unassembled WGS sequence"/>
</dbReference>
<name>A0ACC5RRW1_ENTAG</name>
<evidence type="ECO:0000313" key="2">
    <source>
        <dbReference type="Proteomes" id="UP000633731"/>
    </source>
</evidence>
<evidence type="ECO:0000313" key="1">
    <source>
        <dbReference type="EMBL" id="MBK4727342.1"/>
    </source>
</evidence>
<gene>
    <name evidence="1" type="ORF">JJL49_19105</name>
</gene>
<dbReference type="EMBL" id="JAEOXF010000014">
    <property type="protein sequence ID" value="MBK4727342.1"/>
    <property type="molecule type" value="Genomic_DNA"/>
</dbReference>
<accession>A0ACC5RRW1</accession>
<comment type="caution">
    <text evidence="1">The sequence shown here is derived from an EMBL/GenBank/DDBJ whole genome shotgun (WGS) entry which is preliminary data.</text>
</comment>
<organism evidence="1 2">
    <name type="scientific">Enterobacter agglomerans</name>
    <name type="common">Erwinia herbicola</name>
    <name type="synonym">Pantoea agglomerans</name>
    <dbReference type="NCBI Taxonomy" id="549"/>
    <lineage>
        <taxon>Bacteria</taxon>
        <taxon>Pseudomonadati</taxon>
        <taxon>Pseudomonadota</taxon>
        <taxon>Gammaproteobacteria</taxon>
        <taxon>Enterobacterales</taxon>
        <taxon>Erwiniaceae</taxon>
        <taxon>Pantoea</taxon>
        <taxon>Pantoea agglomerans group</taxon>
    </lineage>
</organism>
<sequence length="323" mass="35547">MVRIAVIGLGNISIRHRRNIRQLYPSACIYGMSASGHLPGETVSDCDFLVSSIEELVKYQVDFAIIASPATSHAAHAIPLIRAGIPVLIEKPVAASVDDCNAISEASKQHNTPVAVAYCLRYLSSASVVKNLLGTQTIGRLYNALVEVGQYLPDWRPGKDFRNSVSARAELGGGVLLELSHEFDYIQWLLGPLIVEHAMLRSSIELGLSVEDVADVVVTSTSGAVVSIHLDFLQRKAHRKSRFIGSDGTLEWDLVQNSVTLISAEGIEVIYCEPDWDKNQMYLNMITDFVAHIHQAENRIIDIDFATRTVELIEKIKADALVR</sequence>
<proteinExistence type="predicted"/>
<keyword evidence="2" id="KW-1185">Reference proteome</keyword>
<reference evidence="1" key="1">
    <citation type="submission" date="2021-01" db="EMBL/GenBank/DDBJ databases">
        <title>Draft genome of Pantoea agglomerans Eh 335.</title>
        <authorList>
            <person name="Emsley S.A."/>
            <person name="Oline D.K."/>
            <person name="Saw J.H."/>
            <person name="Ushijima B."/>
            <person name="Videau P."/>
            <person name="Koyack M.J."/>
        </authorList>
    </citation>
    <scope>NUCLEOTIDE SEQUENCE</scope>
    <source>
        <strain evidence="1">Eh 335</strain>
    </source>
</reference>
<protein>
    <submittedName>
        <fullName evidence="1">Gfo/Idh/MocA family oxidoreductase</fullName>
    </submittedName>
</protein>